<name>M2SRT6_COCSN</name>
<accession>M2SRT6</accession>
<dbReference type="Proteomes" id="UP000016934">
    <property type="component" value="Unassembled WGS sequence"/>
</dbReference>
<proteinExistence type="predicted"/>
<sequence>MSWPIPLIHTQTIVVAYFVSYVSHNETLAQAAWQPWTACYLSCLVMCALSH</sequence>
<keyword evidence="2" id="KW-1185">Reference proteome</keyword>
<evidence type="ECO:0000313" key="1">
    <source>
        <dbReference type="EMBL" id="EMD59517.1"/>
    </source>
</evidence>
<dbReference type="HOGENOM" id="CLU_3129634_0_0_1"/>
<dbReference type="EMBL" id="KB445652">
    <property type="protein sequence ID" value="EMD59517.1"/>
    <property type="molecule type" value="Genomic_DNA"/>
</dbReference>
<organism evidence="1 2">
    <name type="scientific">Cochliobolus sativus (strain ND90Pr / ATCC 201652)</name>
    <name type="common">Common root rot and spot blotch fungus</name>
    <name type="synonym">Bipolaris sorokiniana</name>
    <dbReference type="NCBI Taxonomy" id="665912"/>
    <lineage>
        <taxon>Eukaryota</taxon>
        <taxon>Fungi</taxon>
        <taxon>Dikarya</taxon>
        <taxon>Ascomycota</taxon>
        <taxon>Pezizomycotina</taxon>
        <taxon>Dothideomycetes</taxon>
        <taxon>Pleosporomycetidae</taxon>
        <taxon>Pleosporales</taxon>
        <taxon>Pleosporineae</taxon>
        <taxon>Pleosporaceae</taxon>
        <taxon>Bipolaris</taxon>
    </lineage>
</organism>
<dbReference type="OMA" id="YVSHNET"/>
<dbReference type="OrthoDB" id="10364488at2759"/>
<dbReference type="KEGG" id="bsc:COCSADRAFT_250853"/>
<reference evidence="2" key="2">
    <citation type="journal article" date="2013" name="PLoS Genet.">
        <title>Comparative genome structure, secondary metabolite, and effector coding capacity across Cochliobolus pathogens.</title>
        <authorList>
            <person name="Condon B.J."/>
            <person name="Leng Y."/>
            <person name="Wu D."/>
            <person name="Bushley K.E."/>
            <person name="Ohm R.A."/>
            <person name="Otillar R."/>
            <person name="Martin J."/>
            <person name="Schackwitz W."/>
            <person name="Grimwood J."/>
            <person name="MohdZainudin N."/>
            <person name="Xue C."/>
            <person name="Wang R."/>
            <person name="Manning V.A."/>
            <person name="Dhillon B."/>
            <person name="Tu Z.J."/>
            <person name="Steffenson B.J."/>
            <person name="Salamov A."/>
            <person name="Sun H."/>
            <person name="Lowry S."/>
            <person name="LaButti K."/>
            <person name="Han J."/>
            <person name="Copeland A."/>
            <person name="Lindquist E."/>
            <person name="Barry K."/>
            <person name="Schmutz J."/>
            <person name="Baker S.E."/>
            <person name="Ciuffetti L.M."/>
            <person name="Grigoriev I.V."/>
            <person name="Zhong S."/>
            <person name="Turgeon B.G."/>
        </authorList>
    </citation>
    <scope>NUCLEOTIDE SEQUENCE [LARGE SCALE GENOMIC DNA]</scope>
    <source>
        <strain evidence="2">ND90Pr / ATCC 201652</strain>
    </source>
</reference>
<dbReference type="RefSeq" id="XP_007704560.1">
    <property type="nucleotide sequence ID" value="XM_007706370.1"/>
</dbReference>
<evidence type="ECO:0000313" key="2">
    <source>
        <dbReference type="Proteomes" id="UP000016934"/>
    </source>
</evidence>
<protein>
    <submittedName>
        <fullName evidence="1">Uncharacterized protein</fullName>
    </submittedName>
</protein>
<dbReference type="AlphaFoldDB" id="M2SRT6"/>
<gene>
    <name evidence="1" type="ORF">COCSADRAFT_250853</name>
</gene>
<reference evidence="1 2" key="1">
    <citation type="journal article" date="2012" name="PLoS Pathog.">
        <title>Diverse lifestyles and strategies of plant pathogenesis encoded in the genomes of eighteen Dothideomycetes fungi.</title>
        <authorList>
            <person name="Ohm R.A."/>
            <person name="Feau N."/>
            <person name="Henrissat B."/>
            <person name="Schoch C.L."/>
            <person name="Horwitz B.A."/>
            <person name="Barry K.W."/>
            <person name="Condon B.J."/>
            <person name="Copeland A.C."/>
            <person name="Dhillon B."/>
            <person name="Glaser F."/>
            <person name="Hesse C.N."/>
            <person name="Kosti I."/>
            <person name="LaButti K."/>
            <person name="Lindquist E.A."/>
            <person name="Lucas S."/>
            <person name="Salamov A.A."/>
            <person name="Bradshaw R.E."/>
            <person name="Ciuffetti L."/>
            <person name="Hamelin R.C."/>
            <person name="Kema G.H.J."/>
            <person name="Lawrence C."/>
            <person name="Scott J.A."/>
            <person name="Spatafora J.W."/>
            <person name="Turgeon B.G."/>
            <person name="de Wit P.J.G.M."/>
            <person name="Zhong S."/>
            <person name="Goodwin S.B."/>
            <person name="Grigoriev I.V."/>
        </authorList>
    </citation>
    <scope>NUCLEOTIDE SEQUENCE [LARGE SCALE GENOMIC DNA]</scope>
    <source>
        <strain evidence="2">ND90Pr / ATCC 201652</strain>
    </source>
</reference>
<dbReference type="GeneID" id="19135211"/>